<accession>A0A0A9ABE3</accession>
<reference evidence="1" key="1">
    <citation type="submission" date="2014-09" db="EMBL/GenBank/DDBJ databases">
        <authorList>
            <person name="Magalhaes I.L.F."/>
            <person name="Oliveira U."/>
            <person name="Santos F.R."/>
            <person name="Vidigal T.H.D.A."/>
            <person name="Brescovit A.D."/>
            <person name="Santos A.J."/>
        </authorList>
    </citation>
    <scope>NUCLEOTIDE SEQUENCE</scope>
    <source>
        <tissue evidence="1">Shoot tissue taken approximately 20 cm above the soil surface</tissue>
    </source>
</reference>
<proteinExistence type="predicted"/>
<evidence type="ECO:0000313" key="1">
    <source>
        <dbReference type="EMBL" id="JAD47248.1"/>
    </source>
</evidence>
<sequence length="19" mass="2141">MALSCESSLLHILGWAVFY</sequence>
<name>A0A0A9ABE3_ARUDO</name>
<dbReference type="AlphaFoldDB" id="A0A0A9ABE3"/>
<dbReference type="EMBL" id="GBRH01250647">
    <property type="protein sequence ID" value="JAD47248.1"/>
    <property type="molecule type" value="Transcribed_RNA"/>
</dbReference>
<protein>
    <submittedName>
        <fullName evidence="1">Uncharacterized protein</fullName>
    </submittedName>
</protein>
<reference evidence="1" key="2">
    <citation type="journal article" date="2015" name="Data Brief">
        <title>Shoot transcriptome of the giant reed, Arundo donax.</title>
        <authorList>
            <person name="Barrero R.A."/>
            <person name="Guerrero F.D."/>
            <person name="Moolhuijzen P."/>
            <person name="Goolsby J.A."/>
            <person name="Tidwell J."/>
            <person name="Bellgard S.E."/>
            <person name="Bellgard M.I."/>
        </authorList>
    </citation>
    <scope>NUCLEOTIDE SEQUENCE</scope>
    <source>
        <tissue evidence="1">Shoot tissue taken approximately 20 cm above the soil surface</tissue>
    </source>
</reference>
<organism evidence="1">
    <name type="scientific">Arundo donax</name>
    <name type="common">Giant reed</name>
    <name type="synonym">Donax arundinaceus</name>
    <dbReference type="NCBI Taxonomy" id="35708"/>
    <lineage>
        <taxon>Eukaryota</taxon>
        <taxon>Viridiplantae</taxon>
        <taxon>Streptophyta</taxon>
        <taxon>Embryophyta</taxon>
        <taxon>Tracheophyta</taxon>
        <taxon>Spermatophyta</taxon>
        <taxon>Magnoliopsida</taxon>
        <taxon>Liliopsida</taxon>
        <taxon>Poales</taxon>
        <taxon>Poaceae</taxon>
        <taxon>PACMAD clade</taxon>
        <taxon>Arundinoideae</taxon>
        <taxon>Arundineae</taxon>
        <taxon>Arundo</taxon>
    </lineage>
</organism>